<protein>
    <submittedName>
        <fullName evidence="11">2-aminoethanethiol dioxygenase-like</fullName>
    </submittedName>
</protein>
<keyword evidence="6" id="KW-0995">Kinetochore</keyword>
<dbReference type="GO" id="GO:0051301">
    <property type="term" value="P:cell division"/>
    <property type="evidence" value="ECO:0007669"/>
    <property type="project" value="UniProtKB-KW"/>
</dbReference>
<evidence type="ECO:0000256" key="2">
    <source>
        <dbReference type="ARBA" id="ARBA00008643"/>
    </source>
</evidence>
<keyword evidence="5" id="KW-0498">Mitosis</keyword>
<evidence type="ECO:0000256" key="8">
    <source>
        <dbReference type="ARBA" id="ARBA00023306"/>
    </source>
</evidence>
<feature type="coiled-coil region" evidence="10">
    <location>
        <begin position="123"/>
        <end position="150"/>
    </location>
</feature>
<dbReference type="EMBL" id="JAUIZM010000004">
    <property type="protein sequence ID" value="KAK1388044.1"/>
    <property type="molecule type" value="Genomic_DNA"/>
</dbReference>
<dbReference type="AlphaFoldDB" id="A0AAD8ILC1"/>
<gene>
    <name evidence="11" type="ORF">POM88_016222</name>
</gene>
<dbReference type="GO" id="GO:0051382">
    <property type="term" value="P:kinetochore assembly"/>
    <property type="evidence" value="ECO:0007669"/>
    <property type="project" value="TreeGrafter"/>
</dbReference>
<evidence type="ECO:0000256" key="4">
    <source>
        <dbReference type="ARBA" id="ARBA00022618"/>
    </source>
</evidence>
<proteinExistence type="inferred from homology"/>
<dbReference type="GO" id="GO:0051213">
    <property type="term" value="F:dioxygenase activity"/>
    <property type="evidence" value="ECO:0007669"/>
    <property type="project" value="UniProtKB-KW"/>
</dbReference>
<comment type="similarity">
    <text evidence="2">Belongs to the mis12 family.</text>
</comment>
<name>A0AAD8ILC1_9APIA</name>
<dbReference type="PANTHER" id="PTHR14527:SF2">
    <property type="entry name" value="PROTEIN MIS12 HOMOLOG"/>
    <property type="match status" value="1"/>
</dbReference>
<keyword evidence="9" id="KW-0137">Centromere</keyword>
<keyword evidence="3" id="KW-0158">Chromosome</keyword>
<comment type="caution">
    <text evidence="11">The sequence shown here is derived from an EMBL/GenBank/DDBJ whole genome shotgun (WGS) entry which is preliminary data.</text>
</comment>
<keyword evidence="7 10" id="KW-0175">Coiled coil</keyword>
<evidence type="ECO:0000256" key="6">
    <source>
        <dbReference type="ARBA" id="ARBA00022838"/>
    </source>
</evidence>
<keyword evidence="4" id="KW-0132">Cell division</keyword>
<keyword evidence="8" id="KW-0131">Cell cycle</keyword>
<reference evidence="11" key="2">
    <citation type="submission" date="2023-05" db="EMBL/GenBank/DDBJ databases">
        <authorList>
            <person name="Schelkunov M.I."/>
        </authorList>
    </citation>
    <scope>NUCLEOTIDE SEQUENCE</scope>
    <source>
        <strain evidence="11">Hsosn_3</strain>
        <tissue evidence="11">Leaf</tissue>
    </source>
</reference>
<comment type="subcellular location">
    <subcellularLocation>
        <location evidence="1">Chromosome</location>
        <location evidence="1">Centromere</location>
        <location evidence="1">Kinetochore</location>
    </subcellularLocation>
</comment>
<dbReference type="Proteomes" id="UP001237642">
    <property type="component" value="Unassembled WGS sequence"/>
</dbReference>
<keyword evidence="12" id="KW-1185">Reference proteome</keyword>
<keyword evidence="11" id="KW-0560">Oxidoreductase</keyword>
<organism evidence="11 12">
    <name type="scientific">Heracleum sosnowskyi</name>
    <dbReference type="NCBI Taxonomy" id="360622"/>
    <lineage>
        <taxon>Eukaryota</taxon>
        <taxon>Viridiplantae</taxon>
        <taxon>Streptophyta</taxon>
        <taxon>Embryophyta</taxon>
        <taxon>Tracheophyta</taxon>
        <taxon>Spermatophyta</taxon>
        <taxon>Magnoliopsida</taxon>
        <taxon>eudicotyledons</taxon>
        <taxon>Gunneridae</taxon>
        <taxon>Pentapetalae</taxon>
        <taxon>asterids</taxon>
        <taxon>campanulids</taxon>
        <taxon>Apiales</taxon>
        <taxon>Apiaceae</taxon>
        <taxon>Apioideae</taxon>
        <taxon>apioid superclade</taxon>
        <taxon>Tordylieae</taxon>
        <taxon>Tordyliinae</taxon>
        <taxon>Heracleum</taxon>
    </lineage>
</organism>
<dbReference type="GO" id="GO:0005634">
    <property type="term" value="C:nucleus"/>
    <property type="evidence" value="ECO:0007669"/>
    <property type="project" value="InterPro"/>
</dbReference>
<reference evidence="11" key="1">
    <citation type="submission" date="2023-02" db="EMBL/GenBank/DDBJ databases">
        <title>Genome of toxic invasive species Heracleum sosnowskyi carries increased number of genes despite the absence of recent whole-genome duplications.</title>
        <authorList>
            <person name="Schelkunov M."/>
            <person name="Shtratnikova V."/>
            <person name="Makarenko M."/>
            <person name="Klepikova A."/>
            <person name="Omelchenko D."/>
            <person name="Novikova G."/>
            <person name="Obukhova E."/>
            <person name="Bogdanov V."/>
            <person name="Penin A."/>
            <person name="Logacheva M."/>
        </authorList>
    </citation>
    <scope>NUCLEOTIDE SEQUENCE</scope>
    <source>
        <strain evidence="11">Hsosn_3</strain>
        <tissue evidence="11">Leaf</tissue>
    </source>
</reference>
<dbReference type="PANTHER" id="PTHR14527">
    <property type="entry name" value="PROTEIN MIS12 HOMOLOG"/>
    <property type="match status" value="1"/>
</dbReference>
<evidence type="ECO:0000256" key="10">
    <source>
        <dbReference type="SAM" id="Coils"/>
    </source>
</evidence>
<dbReference type="GO" id="GO:0000070">
    <property type="term" value="P:mitotic sister chromatid segregation"/>
    <property type="evidence" value="ECO:0007669"/>
    <property type="project" value="TreeGrafter"/>
</dbReference>
<dbReference type="InterPro" id="IPR008685">
    <property type="entry name" value="Centromere_Mis12"/>
</dbReference>
<keyword evidence="11" id="KW-0223">Dioxygenase</keyword>
<evidence type="ECO:0000256" key="5">
    <source>
        <dbReference type="ARBA" id="ARBA00022776"/>
    </source>
</evidence>
<sequence>MEGSESEAIFDSLNLNPQLFLNEILNRVDDLVDGALQCFHQEAATGLKIEGTNREDDLKKGVEYLQNMIYSALDRPLSMWEKYCLRHCFVVPQGFTLPVNNESTGEVAMDVDATDDTELDLQLNSLREKLVLVGKESAELNRELRMLERQSLLSNQRSRSLDEAVQLCEQYFDWDMFEELKKASSELRTKMEKLKTKRLEQTDCLKMNRMHTSNGSLFGVNCGNGLANTTLEELQQLMNDI</sequence>
<evidence type="ECO:0000313" key="12">
    <source>
        <dbReference type="Proteomes" id="UP001237642"/>
    </source>
</evidence>
<evidence type="ECO:0000256" key="7">
    <source>
        <dbReference type="ARBA" id="ARBA00023054"/>
    </source>
</evidence>
<dbReference type="GO" id="GO:0000444">
    <property type="term" value="C:MIS12/MIND type complex"/>
    <property type="evidence" value="ECO:0007669"/>
    <property type="project" value="TreeGrafter"/>
</dbReference>
<accession>A0AAD8ILC1</accession>
<dbReference type="Pfam" id="PF05859">
    <property type="entry name" value="Mis12"/>
    <property type="match status" value="1"/>
</dbReference>
<evidence type="ECO:0000256" key="9">
    <source>
        <dbReference type="ARBA" id="ARBA00023328"/>
    </source>
</evidence>
<evidence type="ECO:0000256" key="3">
    <source>
        <dbReference type="ARBA" id="ARBA00022454"/>
    </source>
</evidence>
<evidence type="ECO:0000313" key="11">
    <source>
        <dbReference type="EMBL" id="KAK1388044.1"/>
    </source>
</evidence>
<evidence type="ECO:0000256" key="1">
    <source>
        <dbReference type="ARBA" id="ARBA00004629"/>
    </source>
</evidence>